<dbReference type="Proteomes" id="UP000326912">
    <property type="component" value="Unassembled WGS sequence"/>
</dbReference>
<evidence type="ECO:0000313" key="4">
    <source>
        <dbReference type="Proteomes" id="UP000326912"/>
    </source>
</evidence>
<keyword evidence="3" id="KW-0251">Elongation factor</keyword>
<dbReference type="Pfam" id="PF07299">
    <property type="entry name" value="EF-G-binding_N"/>
    <property type="match status" value="1"/>
</dbReference>
<dbReference type="InterPro" id="IPR010841">
    <property type="entry name" value="EF-G-binding_N"/>
</dbReference>
<keyword evidence="4" id="KW-1185">Reference proteome</keyword>
<feature type="domain" description="Elongation factor G-binding protein N-terminal" evidence="1">
    <location>
        <begin position="4"/>
        <end position="86"/>
    </location>
</feature>
<dbReference type="Gene3D" id="1.20.1280.250">
    <property type="match status" value="1"/>
</dbReference>
<dbReference type="CDD" id="cd16342">
    <property type="entry name" value="FusC_FusB"/>
    <property type="match status" value="1"/>
</dbReference>
<name>A0A5J4KV27_9CHLR</name>
<protein>
    <submittedName>
        <fullName evidence="3">Elongation factor G-binding protein</fullName>
    </submittedName>
</protein>
<comment type="caution">
    <text evidence="3">The sequence shown here is derived from an EMBL/GenBank/DDBJ whole genome shotgun (WGS) entry which is preliminary data.</text>
</comment>
<organism evidence="3 4">
    <name type="scientific">Dictyobacter vulcani</name>
    <dbReference type="NCBI Taxonomy" id="2607529"/>
    <lineage>
        <taxon>Bacteria</taxon>
        <taxon>Bacillati</taxon>
        <taxon>Chloroflexota</taxon>
        <taxon>Ktedonobacteria</taxon>
        <taxon>Ktedonobacterales</taxon>
        <taxon>Dictyobacteraceae</taxon>
        <taxon>Dictyobacter</taxon>
    </lineage>
</organism>
<dbReference type="AlphaFoldDB" id="A0A5J4KV27"/>
<dbReference type="RefSeq" id="WP_162005430.1">
    <property type="nucleotide sequence ID" value="NZ_BKZW01000002.1"/>
</dbReference>
<evidence type="ECO:0000259" key="1">
    <source>
        <dbReference type="Pfam" id="PF07299"/>
    </source>
</evidence>
<proteinExistence type="predicted"/>
<feature type="domain" description="Elongation factor G-binding protein C-terminal treble-clef zinc-finger" evidence="2">
    <location>
        <begin position="100"/>
        <end position="210"/>
    </location>
</feature>
<keyword evidence="3" id="KW-0648">Protein biosynthesis</keyword>
<accession>A0A5J4KV27</accession>
<dbReference type="GO" id="GO:0003746">
    <property type="term" value="F:translation elongation factor activity"/>
    <property type="evidence" value="ECO:0007669"/>
    <property type="project" value="UniProtKB-KW"/>
</dbReference>
<dbReference type="EMBL" id="BKZW01000002">
    <property type="protein sequence ID" value="GER89949.1"/>
    <property type="molecule type" value="Genomic_DNA"/>
</dbReference>
<sequence length="223" mass="25354">MDLFLQNHQYNYIVRQAKLVISTIKTCSDNQVVETVKYTALSKVLDACPGLSGEQRHLVERLGELQTAEELQVYMSKLLQCTIKFPTLTEPQLKRLFPKVKKLRIPDLSDLEKHPLTYFTWTDSATNKKYLVYYRQPQSDKKSSGKLIGIEGQYTSTNKTGVCAFCKKPGEAAFFSAVAKTRSSHSPDYYRSVGQYICLDNKACNVQITELDALESFIEDISK</sequence>
<evidence type="ECO:0000259" key="2">
    <source>
        <dbReference type="Pfam" id="PF16571"/>
    </source>
</evidence>
<reference evidence="3 4" key="1">
    <citation type="submission" date="2019-10" db="EMBL/GenBank/DDBJ databases">
        <title>Dictyobacter vulcani sp. nov., within the class Ktedonobacteria, isolated from soil of volcanic Mt. Zao.</title>
        <authorList>
            <person name="Zheng Y."/>
            <person name="Wang C.M."/>
            <person name="Sakai Y."/>
            <person name="Abe K."/>
            <person name="Yokota A."/>
            <person name="Yabe S."/>
        </authorList>
    </citation>
    <scope>NUCLEOTIDE SEQUENCE [LARGE SCALE GENOMIC DNA]</scope>
    <source>
        <strain evidence="3 4">W12</strain>
    </source>
</reference>
<dbReference type="Pfam" id="PF16571">
    <property type="entry name" value="FBP_C"/>
    <property type="match status" value="1"/>
</dbReference>
<evidence type="ECO:0000313" key="3">
    <source>
        <dbReference type="EMBL" id="GER89949.1"/>
    </source>
</evidence>
<dbReference type="InterPro" id="IPR038344">
    <property type="entry name" value="EF-G_N_sf"/>
</dbReference>
<dbReference type="InterPro" id="IPR032330">
    <property type="entry name" value="EF-G-binding_C"/>
</dbReference>
<gene>
    <name evidence="3" type="ORF">KDW_41110</name>
</gene>